<reference evidence="8 9" key="1">
    <citation type="journal article" date="2014" name="Int. J. Syst. Evol. Microbiol.">
        <title>Streptomyces hoynatensis sp. nov., isolated from deep marine sediment.</title>
        <authorList>
            <person name="Veyisoglu A."/>
            <person name="Sahin N."/>
        </authorList>
    </citation>
    <scope>NUCLEOTIDE SEQUENCE [LARGE SCALE GENOMIC DNA]</scope>
    <source>
        <strain evidence="8 9">KCTC 29097</strain>
    </source>
</reference>
<dbReference type="InterPro" id="IPR023635">
    <property type="entry name" value="Peptide_deformylase"/>
</dbReference>
<proteinExistence type="inferred from homology"/>
<dbReference type="FunFam" id="3.90.45.10:FF:000004">
    <property type="entry name" value="Peptide deformylase"/>
    <property type="match status" value="1"/>
</dbReference>
<keyword evidence="4 6" id="KW-0648">Protein biosynthesis</keyword>
<dbReference type="EC" id="3.5.1.88" evidence="6"/>
<comment type="catalytic activity">
    <reaction evidence="6">
        <text>N-terminal N-formyl-L-methionyl-[peptide] + H2O = N-terminal L-methionyl-[peptide] + formate</text>
        <dbReference type="Rhea" id="RHEA:24420"/>
        <dbReference type="Rhea" id="RHEA-COMP:10639"/>
        <dbReference type="Rhea" id="RHEA-COMP:10640"/>
        <dbReference type="ChEBI" id="CHEBI:15377"/>
        <dbReference type="ChEBI" id="CHEBI:15740"/>
        <dbReference type="ChEBI" id="CHEBI:49298"/>
        <dbReference type="ChEBI" id="CHEBI:64731"/>
        <dbReference type="EC" id="3.5.1.88"/>
    </reaction>
</comment>
<evidence type="ECO:0000256" key="1">
    <source>
        <dbReference type="ARBA" id="ARBA00010759"/>
    </source>
</evidence>
<dbReference type="PANTHER" id="PTHR10458">
    <property type="entry name" value="PEPTIDE DEFORMYLASE"/>
    <property type="match status" value="1"/>
</dbReference>
<dbReference type="GO" id="GO:0046872">
    <property type="term" value="F:metal ion binding"/>
    <property type="evidence" value="ECO:0007669"/>
    <property type="project" value="UniProtKB-KW"/>
</dbReference>
<keyword evidence="3 6" id="KW-0378">Hydrolase</keyword>
<evidence type="ECO:0000256" key="3">
    <source>
        <dbReference type="ARBA" id="ARBA00022801"/>
    </source>
</evidence>
<dbReference type="PANTHER" id="PTHR10458:SF2">
    <property type="entry name" value="PEPTIDE DEFORMYLASE, MITOCHONDRIAL"/>
    <property type="match status" value="1"/>
</dbReference>
<keyword evidence="2 6" id="KW-0479">Metal-binding</keyword>
<comment type="similarity">
    <text evidence="1 6">Belongs to the polypeptide deformylase family.</text>
</comment>
<dbReference type="Gene3D" id="3.90.45.10">
    <property type="entry name" value="Peptide deformylase"/>
    <property type="match status" value="1"/>
</dbReference>
<dbReference type="HAMAP" id="MF_00163">
    <property type="entry name" value="Pep_deformylase"/>
    <property type="match status" value="1"/>
</dbReference>
<dbReference type="GO" id="GO:0006412">
    <property type="term" value="P:translation"/>
    <property type="evidence" value="ECO:0007669"/>
    <property type="project" value="UniProtKB-UniRule"/>
</dbReference>
<evidence type="ECO:0000256" key="5">
    <source>
        <dbReference type="ARBA" id="ARBA00023004"/>
    </source>
</evidence>
<organism evidence="8 9">
    <name type="scientific">Streptomyces hoynatensis</name>
    <dbReference type="NCBI Taxonomy" id="1141874"/>
    <lineage>
        <taxon>Bacteria</taxon>
        <taxon>Bacillati</taxon>
        <taxon>Actinomycetota</taxon>
        <taxon>Actinomycetes</taxon>
        <taxon>Kitasatosporales</taxon>
        <taxon>Streptomycetaceae</taxon>
        <taxon>Streptomyces</taxon>
    </lineage>
</organism>
<dbReference type="EMBL" id="RBAL01000025">
    <property type="protein sequence ID" value="RKN37399.1"/>
    <property type="molecule type" value="Genomic_DNA"/>
</dbReference>
<gene>
    <name evidence="6 8" type="primary">def</name>
    <name evidence="8" type="ORF">D7294_28085</name>
</gene>
<evidence type="ECO:0000256" key="6">
    <source>
        <dbReference type="HAMAP-Rule" id="MF_00163"/>
    </source>
</evidence>
<dbReference type="Proteomes" id="UP000272474">
    <property type="component" value="Unassembled WGS sequence"/>
</dbReference>
<evidence type="ECO:0000313" key="8">
    <source>
        <dbReference type="EMBL" id="RKN37399.1"/>
    </source>
</evidence>
<dbReference type="SUPFAM" id="SSF56420">
    <property type="entry name" value="Peptide deformylase"/>
    <property type="match status" value="1"/>
</dbReference>
<protein>
    <recommendedName>
        <fullName evidence="6">Peptide deformylase</fullName>
        <shortName evidence="6">PDF</shortName>
        <ecNumber evidence="6">3.5.1.88</ecNumber>
    </recommendedName>
    <alternativeName>
        <fullName evidence="6">Polypeptide deformylase</fullName>
    </alternativeName>
</protein>
<comment type="caution">
    <text evidence="8">The sequence shown here is derived from an EMBL/GenBank/DDBJ whole genome shotgun (WGS) entry which is preliminary data.</text>
</comment>
<feature type="binding site" evidence="6">
    <location>
        <position position="166"/>
    </location>
    <ligand>
        <name>Fe cation</name>
        <dbReference type="ChEBI" id="CHEBI:24875"/>
    </ligand>
</feature>
<feature type="compositionally biased region" description="Basic and acidic residues" evidence="7">
    <location>
        <begin position="10"/>
        <end position="24"/>
    </location>
</feature>
<comment type="function">
    <text evidence="6">Removes the formyl group from the N-terminal Met of newly synthesized proteins. Requires at least a dipeptide for an efficient rate of reaction. N-terminal L-methionine is a prerequisite for activity but the enzyme has broad specificity at other positions.</text>
</comment>
<feature type="active site" evidence="6">
    <location>
        <position position="163"/>
    </location>
</feature>
<dbReference type="Pfam" id="PF01327">
    <property type="entry name" value="Pep_deformylase"/>
    <property type="match status" value="1"/>
</dbReference>
<dbReference type="RefSeq" id="WP_120684612.1">
    <property type="nucleotide sequence ID" value="NZ_RBAL01000025.1"/>
</dbReference>
<dbReference type="NCBIfam" id="NF001159">
    <property type="entry name" value="PRK00150.1-3"/>
    <property type="match status" value="1"/>
</dbReference>
<dbReference type="InterPro" id="IPR036821">
    <property type="entry name" value="Peptide_deformylase_sf"/>
</dbReference>
<feature type="binding site" evidence="6">
    <location>
        <position position="120"/>
    </location>
    <ligand>
        <name>Fe cation</name>
        <dbReference type="ChEBI" id="CHEBI:24875"/>
    </ligand>
</feature>
<dbReference type="CDD" id="cd00487">
    <property type="entry name" value="Pep_deformylase"/>
    <property type="match status" value="1"/>
</dbReference>
<dbReference type="OrthoDB" id="9804313at2"/>
<feature type="region of interest" description="Disordered" evidence="7">
    <location>
        <begin position="1"/>
        <end position="24"/>
    </location>
</feature>
<sequence>MAVRVQGKPVESHPRPTPEAERGTPRRITLIGEDVLRRPCREAAEFGGAELGRLIDDMFATLDVAEGAGLAANQVGVDLRLFVYDMTDEWGVRHVGHLLNPVLAEEPAAGRRLLEEPEGCLSVPGPYAPVARPDHAVVHGHDKDGRPLTVEGHGYFARCLQHETDHLHGRLYVDRLGKRERKEVLREMAARRDEVFARRAARARAR</sequence>
<evidence type="ECO:0000313" key="9">
    <source>
        <dbReference type="Proteomes" id="UP000272474"/>
    </source>
</evidence>
<dbReference type="NCBIfam" id="TIGR00079">
    <property type="entry name" value="pept_deformyl"/>
    <property type="match status" value="1"/>
</dbReference>
<evidence type="ECO:0000256" key="4">
    <source>
        <dbReference type="ARBA" id="ARBA00022917"/>
    </source>
</evidence>
<keyword evidence="5 6" id="KW-0408">Iron</keyword>
<evidence type="ECO:0000256" key="7">
    <source>
        <dbReference type="SAM" id="MobiDB-lite"/>
    </source>
</evidence>
<dbReference type="PIRSF" id="PIRSF004749">
    <property type="entry name" value="Pep_def"/>
    <property type="match status" value="1"/>
</dbReference>
<dbReference type="AlphaFoldDB" id="A0A3A9YMS8"/>
<dbReference type="PRINTS" id="PR01576">
    <property type="entry name" value="PDEFORMYLASE"/>
</dbReference>
<feature type="binding site" evidence="6">
    <location>
        <position position="162"/>
    </location>
    <ligand>
        <name>Fe cation</name>
        <dbReference type="ChEBI" id="CHEBI:24875"/>
    </ligand>
</feature>
<accession>A0A3A9YMS8</accession>
<keyword evidence="9" id="KW-1185">Reference proteome</keyword>
<evidence type="ECO:0000256" key="2">
    <source>
        <dbReference type="ARBA" id="ARBA00022723"/>
    </source>
</evidence>
<comment type="cofactor">
    <cofactor evidence="6">
        <name>Fe(2+)</name>
        <dbReference type="ChEBI" id="CHEBI:29033"/>
    </cofactor>
    <text evidence="6">Binds 1 Fe(2+) ion.</text>
</comment>
<dbReference type="GO" id="GO:0042586">
    <property type="term" value="F:peptide deformylase activity"/>
    <property type="evidence" value="ECO:0007669"/>
    <property type="project" value="UniProtKB-UniRule"/>
</dbReference>
<name>A0A3A9YMS8_9ACTN</name>